<name>A0A6B4JJE2_CLOBO</name>
<proteinExistence type="predicted"/>
<evidence type="ECO:0000313" key="2">
    <source>
        <dbReference type="Proteomes" id="UP000486903"/>
    </source>
</evidence>
<protein>
    <submittedName>
        <fullName evidence="1">Uncharacterized protein</fullName>
    </submittedName>
</protein>
<dbReference type="Proteomes" id="UP000486903">
    <property type="component" value="Unassembled WGS sequence"/>
</dbReference>
<gene>
    <name evidence="1" type="ORF">FDG31_16275</name>
</gene>
<dbReference type="EMBL" id="SXFB01000019">
    <property type="protein sequence ID" value="NFV27679.1"/>
    <property type="molecule type" value="Genomic_DNA"/>
</dbReference>
<organism evidence="1 2">
    <name type="scientific">Clostridium botulinum</name>
    <dbReference type="NCBI Taxonomy" id="1491"/>
    <lineage>
        <taxon>Bacteria</taxon>
        <taxon>Bacillati</taxon>
        <taxon>Bacillota</taxon>
        <taxon>Clostridia</taxon>
        <taxon>Eubacteriales</taxon>
        <taxon>Clostridiaceae</taxon>
        <taxon>Clostridium</taxon>
    </lineage>
</organism>
<sequence length="121" mass="13970">MKDESITEKIEILISENIRLKNRNAELLKQLGITKSWTGIRESILIPKLKERYGVEGHCLYSAIATKIGDIVKENIGVAKFTEINESNYEYAKELAIALVDTFCKFEWPHLKKLKIGWNKF</sequence>
<evidence type="ECO:0000313" key="1">
    <source>
        <dbReference type="EMBL" id="NFV27679.1"/>
    </source>
</evidence>
<accession>A0A6B4JJE2</accession>
<comment type="caution">
    <text evidence="1">The sequence shown here is derived from an EMBL/GenBank/DDBJ whole genome shotgun (WGS) entry which is preliminary data.</text>
</comment>
<reference evidence="1 2" key="1">
    <citation type="submission" date="2019-04" db="EMBL/GenBank/DDBJ databases">
        <title>Genome sequencing of Clostridium botulinum Groups I-IV and Clostridium butyricum.</title>
        <authorList>
            <person name="Brunt J."/>
            <person name="Van Vliet A.H.M."/>
            <person name="Stringer S.C."/>
            <person name="Carter A.T."/>
            <person name="Peck M.W."/>
        </authorList>
    </citation>
    <scope>NUCLEOTIDE SEQUENCE [LARGE SCALE GENOMIC DNA]</scope>
    <source>
        <strain evidence="1 2">BL81</strain>
    </source>
</reference>
<dbReference type="RefSeq" id="WP_003374704.1">
    <property type="nucleotide sequence ID" value="NZ_JACBBA010000001.1"/>
</dbReference>
<dbReference type="AlphaFoldDB" id="A0A6B4JJE2"/>